<evidence type="ECO:0000259" key="2">
    <source>
        <dbReference type="PROSITE" id="PS50035"/>
    </source>
</evidence>
<dbReference type="Pfam" id="PF13091">
    <property type="entry name" value="PLDc_2"/>
    <property type="match status" value="1"/>
</dbReference>
<dbReference type="Gene3D" id="3.30.870.10">
    <property type="entry name" value="Endonuclease Chain A"/>
    <property type="match status" value="1"/>
</dbReference>
<feature type="domain" description="PLD phosphodiesterase" evidence="2">
    <location>
        <begin position="125"/>
        <end position="147"/>
    </location>
</feature>
<dbReference type="GO" id="GO:0030572">
    <property type="term" value="F:phosphatidyltransferase activity"/>
    <property type="evidence" value="ECO:0007669"/>
    <property type="project" value="UniProtKB-ARBA"/>
</dbReference>
<accession>A0A261Y4S1</accession>
<dbReference type="InterPro" id="IPR001736">
    <property type="entry name" value="PLipase_D/transphosphatidylase"/>
</dbReference>
<reference evidence="3 4" key="1">
    <citation type="journal article" date="2017" name="Mycologia">
        <title>Bifiguratus adelaidae, gen. et sp. nov., a new member of Mucoromycotina in endophytic and soil-dwelling habitats.</title>
        <authorList>
            <person name="Torres-Cruz T.J."/>
            <person name="Billingsley Tobias T.L."/>
            <person name="Almatruk M."/>
            <person name="Hesse C."/>
            <person name="Kuske C.R."/>
            <person name="Desiro A."/>
            <person name="Benucci G.M."/>
            <person name="Bonito G."/>
            <person name="Stajich J.E."/>
            <person name="Dunlap C."/>
            <person name="Arnold A.E."/>
            <person name="Porras-Alfaro A."/>
        </authorList>
    </citation>
    <scope>NUCLEOTIDE SEQUENCE [LARGE SCALE GENOMIC DNA]</scope>
    <source>
        <strain evidence="3 4">AZ0501</strain>
    </source>
</reference>
<sequence>MALCNRNSHGTPGHKDIVNPQGAAWISAFRYAEKEIYMQSPTLNAKPALRGIVDAIKRGVNVKIGLTLGFNDKTEGNVPFQGGTNKTVVNRLKAEVKELGREKQLRVFWFVGKGQTKPIQRIHCHTKFMAIDRKIVIAGNGNMDTQSWLHSEEINVIVDSEQITEEWLEALHRNQDTFTVPLKEGEIDNSYEGLQKPSEEKKKEHSPGKESRFQETGDDQFAAVQDDGTDPNQRTIDNKDVPATSDGNYQKEDKDVQKGMDENNLQPPTFEPMGQPAKSPVVAGVGSSNNTNNNNNNNNNT</sequence>
<feature type="compositionally biased region" description="Low complexity" evidence="1">
    <location>
        <begin position="289"/>
        <end position="301"/>
    </location>
</feature>
<dbReference type="EMBL" id="MVBO01000012">
    <property type="protein sequence ID" value="OZJ05616.1"/>
    <property type="molecule type" value="Genomic_DNA"/>
</dbReference>
<dbReference type="PROSITE" id="PS50035">
    <property type="entry name" value="PLD"/>
    <property type="match status" value="1"/>
</dbReference>
<dbReference type="InterPro" id="IPR025202">
    <property type="entry name" value="PLD-like_dom"/>
</dbReference>
<dbReference type="Proteomes" id="UP000242875">
    <property type="component" value="Unassembled WGS sequence"/>
</dbReference>
<protein>
    <recommendedName>
        <fullName evidence="2">PLD phosphodiesterase domain-containing protein</fullName>
    </recommendedName>
</protein>
<dbReference type="AlphaFoldDB" id="A0A261Y4S1"/>
<dbReference type="SUPFAM" id="SSF56024">
    <property type="entry name" value="Phospholipase D/nuclease"/>
    <property type="match status" value="1"/>
</dbReference>
<feature type="compositionally biased region" description="Basic and acidic residues" evidence="1">
    <location>
        <begin position="197"/>
        <end position="215"/>
    </location>
</feature>
<comment type="caution">
    <text evidence="3">The sequence shown here is derived from an EMBL/GenBank/DDBJ whole genome shotgun (WGS) entry which is preliminary data.</text>
</comment>
<gene>
    <name evidence="3" type="ORF">BZG36_01491</name>
</gene>
<evidence type="ECO:0000313" key="4">
    <source>
        <dbReference type="Proteomes" id="UP000242875"/>
    </source>
</evidence>
<keyword evidence="4" id="KW-1185">Reference proteome</keyword>
<name>A0A261Y4S1_9FUNG</name>
<evidence type="ECO:0000256" key="1">
    <source>
        <dbReference type="SAM" id="MobiDB-lite"/>
    </source>
</evidence>
<dbReference type="OrthoDB" id="9997422at2759"/>
<dbReference type="GO" id="GO:0032049">
    <property type="term" value="P:cardiolipin biosynthetic process"/>
    <property type="evidence" value="ECO:0007669"/>
    <property type="project" value="UniProtKB-ARBA"/>
</dbReference>
<dbReference type="CDD" id="cd00138">
    <property type="entry name" value="PLDc_SF"/>
    <property type="match status" value="1"/>
</dbReference>
<feature type="compositionally biased region" description="Basic and acidic residues" evidence="1">
    <location>
        <begin position="249"/>
        <end position="261"/>
    </location>
</feature>
<dbReference type="PANTHER" id="PTHR21248">
    <property type="entry name" value="CARDIOLIPIN SYNTHASE"/>
    <property type="match status" value="1"/>
</dbReference>
<feature type="region of interest" description="Disordered" evidence="1">
    <location>
        <begin position="182"/>
        <end position="301"/>
    </location>
</feature>
<dbReference type="PANTHER" id="PTHR21248:SF22">
    <property type="entry name" value="PHOSPHOLIPASE D"/>
    <property type="match status" value="1"/>
</dbReference>
<organism evidence="3 4">
    <name type="scientific">Bifiguratus adelaidae</name>
    <dbReference type="NCBI Taxonomy" id="1938954"/>
    <lineage>
        <taxon>Eukaryota</taxon>
        <taxon>Fungi</taxon>
        <taxon>Fungi incertae sedis</taxon>
        <taxon>Mucoromycota</taxon>
        <taxon>Mucoromycotina</taxon>
        <taxon>Endogonomycetes</taxon>
        <taxon>Endogonales</taxon>
        <taxon>Endogonales incertae sedis</taxon>
        <taxon>Bifiguratus</taxon>
    </lineage>
</organism>
<proteinExistence type="predicted"/>
<evidence type="ECO:0000313" key="3">
    <source>
        <dbReference type="EMBL" id="OZJ05616.1"/>
    </source>
</evidence>